<dbReference type="InterPro" id="IPR012551">
    <property type="entry name" value="DUF1707_SHOCT-like"/>
</dbReference>
<proteinExistence type="predicted"/>
<evidence type="ECO:0000313" key="5">
    <source>
        <dbReference type="Proteomes" id="UP000315234"/>
    </source>
</evidence>
<sequence length="214" mass="23788">MTHNFGASPFDPANSMRLSDAEKTDAINDLARAVGEGRLTMEEFEERSDDVMRATTRRELVPLFTDIPAVSATEIKIYSRGEVERAYKAGKKPRLATAMTGTIALTFASIACFVASDAAGAVALLGGVGALFLVPILWIMLYVAKVGPESWHQPSPRKIERQQRREILAQTAQERAQQKALEQAQWAERRRQAGELTSEAMNLAKRKLDQWNKK</sequence>
<reference evidence="3 5" key="1">
    <citation type="submission" date="2019-06" db="EMBL/GenBank/DDBJ databases">
        <title>Draft genome sequence of Corynebacterium striatum NBRC 15291.</title>
        <authorList>
            <person name="Miura T."/>
            <person name="Furukawa M."/>
            <person name="Shimamura M."/>
            <person name="Ohyama Y."/>
            <person name="Yamazoe A."/>
            <person name="Kawasaki H."/>
        </authorList>
    </citation>
    <scope>NUCLEOTIDE SEQUENCE [LARGE SCALE GENOMIC DNA]</scope>
    <source>
        <strain evidence="3 5">NBRC 15291</strain>
    </source>
</reference>
<feature type="transmembrane region" description="Helical" evidence="1">
    <location>
        <begin position="95"/>
        <end position="116"/>
    </location>
</feature>
<feature type="transmembrane region" description="Helical" evidence="1">
    <location>
        <begin position="122"/>
        <end position="144"/>
    </location>
</feature>
<evidence type="ECO:0000313" key="4">
    <source>
        <dbReference type="EMBL" id="GEA44584.1"/>
    </source>
</evidence>
<keyword evidence="1" id="KW-1133">Transmembrane helix</keyword>
<name>A0ABC9ZIL9_CORST</name>
<dbReference type="AlphaFoldDB" id="A0ABC9ZIL9"/>
<evidence type="ECO:0000256" key="1">
    <source>
        <dbReference type="SAM" id="Phobius"/>
    </source>
</evidence>
<dbReference type="EMBL" id="BJLD01000001">
    <property type="protein sequence ID" value="GEA42025.1"/>
    <property type="molecule type" value="Genomic_DNA"/>
</dbReference>
<feature type="domain" description="DUF1707" evidence="2">
    <location>
        <begin position="16"/>
        <end position="68"/>
    </location>
</feature>
<gene>
    <name evidence="3" type="ORF">Cst04h_01950</name>
    <name evidence="4" type="ORF">Cst04h_27540</name>
</gene>
<evidence type="ECO:0000313" key="3">
    <source>
        <dbReference type="EMBL" id="GEA42025.1"/>
    </source>
</evidence>
<dbReference type="EMBL" id="BJLD01000010">
    <property type="protein sequence ID" value="GEA44584.1"/>
    <property type="molecule type" value="Genomic_DNA"/>
</dbReference>
<keyword evidence="1" id="KW-0812">Transmembrane</keyword>
<dbReference type="RefSeq" id="WP_005529691.1">
    <property type="nucleotide sequence ID" value="NZ_BJLD01000001.1"/>
</dbReference>
<dbReference type="Proteomes" id="UP000315234">
    <property type="component" value="Unassembled WGS sequence"/>
</dbReference>
<accession>A0ABC9ZIL9</accession>
<organism evidence="3 5">
    <name type="scientific">Corynebacterium striatum</name>
    <dbReference type="NCBI Taxonomy" id="43770"/>
    <lineage>
        <taxon>Bacteria</taxon>
        <taxon>Bacillati</taxon>
        <taxon>Actinomycetota</taxon>
        <taxon>Actinomycetes</taxon>
        <taxon>Mycobacteriales</taxon>
        <taxon>Corynebacteriaceae</taxon>
        <taxon>Corynebacterium</taxon>
    </lineage>
</organism>
<keyword evidence="1" id="KW-0472">Membrane</keyword>
<protein>
    <submittedName>
        <fullName evidence="3">Membrane protein</fullName>
    </submittedName>
</protein>
<comment type="caution">
    <text evidence="3">The sequence shown here is derived from an EMBL/GenBank/DDBJ whole genome shotgun (WGS) entry which is preliminary data.</text>
</comment>
<dbReference type="Pfam" id="PF08044">
    <property type="entry name" value="DUF1707"/>
    <property type="match status" value="1"/>
</dbReference>
<evidence type="ECO:0000259" key="2">
    <source>
        <dbReference type="Pfam" id="PF08044"/>
    </source>
</evidence>